<dbReference type="InterPro" id="IPR058532">
    <property type="entry name" value="YjbR/MT2646/Rv2570-like"/>
</dbReference>
<evidence type="ECO:0000313" key="2">
    <source>
        <dbReference type="Proteomes" id="UP000659630"/>
    </source>
</evidence>
<dbReference type="InterPro" id="IPR007351">
    <property type="entry name" value="YjbR"/>
</dbReference>
<evidence type="ECO:0000313" key="1">
    <source>
        <dbReference type="EMBL" id="MBC5580969.1"/>
    </source>
</evidence>
<dbReference type="GO" id="GO:0003677">
    <property type="term" value="F:DNA binding"/>
    <property type="evidence" value="ECO:0007669"/>
    <property type="project" value="UniProtKB-KW"/>
</dbReference>
<dbReference type="PANTHER" id="PTHR35145">
    <property type="entry name" value="CYTOPLASMIC PROTEIN-RELATED"/>
    <property type="match status" value="1"/>
</dbReference>
<proteinExistence type="predicted"/>
<dbReference type="EMBL" id="JACONZ010000002">
    <property type="protein sequence ID" value="MBC5580969.1"/>
    <property type="molecule type" value="Genomic_DNA"/>
</dbReference>
<name>A0A923I6Y9_9FIRM</name>
<dbReference type="AlphaFoldDB" id="A0A923I6Y9"/>
<comment type="caution">
    <text evidence="1">The sequence shown here is derived from an EMBL/GenBank/DDBJ whole genome shotgun (WGS) entry which is preliminary data.</text>
</comment>
<dbReference type="SUPFAM" id="SSF142906">
    <property type="entry name" value="YjbR-like"/>
    <property type="match status" value="1"/>
</dbReference>
<organism evidence="1 2">
    <name type="scientific">Anaerofilum hominis</name>
    <dbReference type="NCBI Taxonomy" id="2763016"/>
    <lineage>
        <taxon>Bacteria</taxon>
        <taxon>Bacillati</taxon>
        <taxon>Bacillota</taxon>
        <taxon>Clostridia</taxon>
        <taxon>Eubacteriales</taxon>
        <taxon>Oscillospiraceae</taxon>
        <taxon>Anaerofilum</taxon>
    </lineage>
</organism>
<protein>
    <submittedName>
        <fullName evidence="1">MmcQ/YjbR family DNA-binding protein</fullName>
    </submittedName>
</protein>
<accession>A0A923I6Y9</accession>
<dbReference type="Gene3D" id="3.90.1150.30">
    <property type="match status" value="1"/>
</dbReference>
<keyword evidence="2" id="KW-1185">Reference proteome</keyword>
<reference evidence="1" key="1">
    <citation type="submission" date="2020-08" db="EMBL/GenBank/DDBJ databases">
        <title>Genome public.</title>
        <authorList>
            <person name="Liu C."/>
            <person name="Sun Q."/>
        </authorList>
    </citation>
    <scope>NUCLEOTIDE SEQUENCE</scope>
    <source>
        <strain evidence="1">BX8</strain>
    </source>
</reference>
<sequence>MNRVGLAAYIAETYHAEKDCPWAKYPNYEVFRHANNHKWFALVMDVPKVKLGAQGEGLLDVVNLKCDPIMVGSLRSRSGFFPAYHMNKESWITVALDGSVPDDMIKMLLDMSFHATAATIKKRRIPGDAQ</sequence>
<gene>
    <name evidence="1" type="ORF">H8S23_05580</name>
</gene>
<dbReference type="InterPro" id="IPR038056">
    <property type="entry name" value="YjbR-like_sf"/>
</dbReference>
<dbReference type="PANTHER" id="PTHR35145:SF1">
    <property type="entry name" value="CYTOPLASMIC PROTEIN"/>
    <property type="match status" value="1"/>
</dbReference>
<dbReference type="Pfam" id="PF04237">
    <property type="entry name" value="YjbR"/>
    <property type="match status" value="1"/>
</dbReference>
<dbReference type="Proteomes" id="UP000659630">
    <property type="component" value="Unassembled WGS sequence"/>
</dbReference>
<keyword evidence="1" id="KW-0238">DNA-binding</keyword>
<dbReference type="RefSeq" id="WP_186887345.1">
    <property type="nucleotide sequence ID" value="NZ_JACONZ010000002.1"/>
</dbReference>